<evidence type="ECO:0000256" key="7">
    <source>
        <dbReference type="ARBA" id="ARBA00083243"/>
    </source>
</evidence>
<comment type="caution">
    <text evidence="9">The sequence shown here is derived from an EMBL/GenBank/DDBJ whole genome shotgun (WGS) entry which is preliminary data.</text>
</comment>
<evidence type="ECO:0000313" key="10">
    <source>
        <dbReference type="Proteomes" id="UP000320653"/>
    </source>
</evidence>
<evidence type="ECO:0000256" key="6">
    <source>
        <dbReference type="ARBA" id="ARBA00067332"/>
    </source>
</evidence>
<keyword evidence="4" id="KW-0804">Transcription</keyword>
<comment type="function">
    <text evidence="5">Transcriptional regulator of the ttuABCDE tartrate utilization operon.</text>
</comment>
<name>A0A561R994_9HYPH</name>
<dbReference type="Proteomes" id="UP000320653">
    <property type="component" value="Unassembled WGS sequence"/>
</dbReference>
<dbReference type="SUPFAM" id="SSF53850">
    <property type="entry name" value="Periplasmic binding protein-like II"/>
    <property type="match status" value="1"/>
</dbReference>
<reference evidence="9 10" key="1">
    <citation type="submission" date="2019-06" db="EMBL/GenBank/DDBJ databases">
        <title>Sorghum-associated microbial communities from plants grown in Nebraska, USA.</title>
        <authorList>
            <person name="Schachtman D."/>
        </authorList>
    </citation>
    <scope>NUCLEOTIDE SEQUENCE [LARGE SCALE GENOMIC DNA]</scope>
    <source>
        <strain evidence="9 10">1225</strain>
    </source>
</reference>
<evidence type="ECO:0000256" key="2">
    <source>
        <dbReference type="ARBA" id="ARBA00023015"/>
    </source>
</evidence>
<dbReference type="GO" id="GO:0003677">
    <property type="term" value="F:DNA binding"/>
    <property type="evidence" value="ECO:0007669"/>
    <property type="project" value="UniProtKB-KW"/>
</dbReference>
<dbReference type="SUPFAM" id="SSF46785">
    <property type="entry name" value="Winged helix' DNA-binding domain"/>
    <property type="match status" value="1"/>
</dbReference>
<keyword evidence="10" id="KW-1185">Reference proteome</keyword>
<dbReference type="RefSeq" id="WP_186458141.1">
    <property type="nucleotide sequence ID" value="NZ_VIWP01000001.1"/>
</dbReference>
<dbReference type="PANTHER" id="PTHR30419">
    <property type="entry name" value="HTH-TYPE TRANSCRIPTIONAL REGULATOR YBHD"/>
    <property type="match status" value="1"/>
</dbReference>
<dbReference type="InterPro" id="IPR005119">
    <property type="entry name" value="LysR_subst-bd"/>
</dbReference>
<evidence type="ECO:0000256" key="1">
    <source>
        <dbReference type="ARBA" id="ARBA00009437"/>
    </source>
</evidence>
<comment type="similarity">
    <text evidence="1">Belongs to the LysR transcriptional regulatory family.</text>
</comment>
<feature type="domain" description="HTH lysR-type" evidence="8">
    <location>
        <begin position="1"/>
        <end position="58"/>
    </location>
</feature>
<protein>
    <recommendedName>
        <fullName evidence="6">HTH-type transcriptional regulator TtuA</fullName>
    </recommendedName>
    <alternativeName>
        <fullName evidence="7">Tartrate utilization transcriptional regulator</fullName>
    </alternativeName>
</protein>
<evidence type="ECO:0000256" key="3">
    <source>
        <dbReference type="ARBA" id="ARBA00023125"/>
    </source>
</evidence>
<dbReference type="EMBL" id="VIWP01000001">
    <property type="protein sequence ID" value="TWF59171.1"/>
    <property type="molecule type" value="Genomic_DNA"/>
</dbReference>
<sequence>MDLRKLRYFVGLVEAGGFRRVADVLKVAQPALTRQIRSLEIDLGVQLVIRSKAGVTLLPAGQTLLEEAREILARVDRLGELVIQLQVSEAAGEVRIGLPSALADTLLGRIVQTVKAGHPNIQIICREGAADAAIQVEEGDLDLAVVSVAPGPVRYTCHFERLLKEQDYMLSRDTGALQAKEISLPELFAKPVVLTPLPNARRLHLEKLAAACGAKLDIVAEAATMSAQLELVSRGLCVAVLPLSAARVMQRGGISMIAVKDLISYRLMLVNRSPLRPVATGVVAEVLRSMFRVQYQDRAGADNGAGSI</sequence>
<keyword evidence="3" id="KW-0238">DNA-binding</keyword>
<evidence type="ECO:0000313" key="9">
    <source>
        <dbReference type="EMBL" id="TWF59171.1"/>
    </source>
</evidence>
<dbReference type="GO" id="GO:0003700">
    <property type="term" value="F:DNA-binding transcription factor activity"/>
    <property type="evidence" value="ECO:0007669"/>
    <property type="project" value="InterPro"/>
</dbReference>
<evidence type="ECO:0000259" key="8">
    <source>
        <dbReference type="PROSITE" id="PS50931"/>
    </source>
</evidence>
<dbReference type="Gene3D" id="1.10.10.10">
    <property type="entry name" value="Winged helix-like DNA-binding domain superfamily/Winged helix DNA-binding domain"/>
    <property type="match status" value="1"/>
</dbReference>
<dbReference type="CDD" id="cd05466">
    <property type="entry name" value="PBP2_LTTR_substrate"/>
    <property type="match status" value="1"/>
</dbReference>
<dbReference type="Pfam" id="PF03466">
    <property type="entry name" value="LysR_substrate"/>
    <property type="match status" value="1"/>
</dbReference>
<dbReference type="AlphaFoldDB" id="A0A561R994"/>
<dbReference type="PRINTS" id="PR00039">
    <property type="entry name" value="HTHLYSR"/>
</dbReference>
<dbReference type="InterPro" id="IPR036390">
    <property type="entry name" value="WH_DNA-bd_sf"/>
</dbReference>
<dbReference type="InterPro" id="IPR000847">
    <property type="entry name" value="LysR_HTH_N"/>
</dbReference>
<dbReference type="PROSITE" id="PS50931">
    <property type="entry name" value="HTH_LYSR"/>
    <property type="match status" value="1"/>
</dbReference>
<dbReference type="Pfam" id="PF00126">
    <property type="entry name" value="HTH_1"/>
    <property type="match status" value="1"/>
</dbReference>
<dbReference type="InterPro" id="IPR036388">
    <property type="entry name" value="WH-like_DNA-bd_sf"/>
</dbReference>
<accession>A0A561R994</accession>
<dbReference type="GO" id="GO:0005829">
    <property type="term" value="C:cytosol"/>
    <property type="evidence" value="ECO:0007669"/>
    <property type="project" value="TreeGrafter"/>
</dbReference>
<dbReference type="InterPro" id="IPR050950">
    <property type="entry name" value="HTH-type_LysR_regulators"/>
</dbReference>
<evidence type="ECO:0000256" key="4">
    <source>
        <dbReference type="ARBA" id="ARBA00023163"/>
    </source>
</evidence>
<proteinExistence type="inferred from homology"/>
<organism evidence="9 10">
    <name type="scientific">Neorhizobium alkalisoli</name>
    <dbReference type="NCBI Taxonomy" id="528178"/>
    <lineage>
        <taxon>Bacteria</taxon>
        <taxon>Pseudomonadati</taxon>
        <taxon>Pseudomonadota</taxon>
        <taxon>Alphaproteobacteria</taxon>
        <taxon>Hyphomicrobiales</taxon>
        <taxon>Rhizobiaceae</taxon>
        <taxon>Rhizobium/Agrobacterium group</taxon>
        <taxon>Neorhizobium</taxon>
    </lineage>
</organism>
<gene>
    <name evidence="9" type="ORF">FHW37_101977</name>
</gene>
<dbReference type="Gene3D" id="3.40.190.290">
    <property type="match status" value="1"/>
</dbReference>
<dbReference type="FunFam" id="1.10.10.10:FF:000001">
    <property type="entry name" value="LysR family transcriptional regulator"/>
    <property type="match status" value="1"/>
</dbReference>
<dbReference type="PANTHER" id="PTHR30419:SF8">
    <property type="entry name" value="NITROGEN ASSIMILATION TRANSCRIPTIONAL ACTIVATOR-RELATED"/>
    <property type="match status" value="1"/>
</dbReference>
<evidence type="ECO:0000256" key="5">
    <source>
        <dbReference type="ARBA" id="ARBA00054626"/>
    </source>
</evidence>
<keyword evidence="2" id="KW-0805">Transcription regulation</keyword>